<dbReference type="InterPro" id="IPR016036">
    <property type="entry name" value="Malonyl_transacylase_ACP-bd"/>
</dbReference>
<keyword evidence="2" id="KW-0472">Membrane</keyword>
<dbReference type="Pfam" id="PF00698">
    <property type="entry name" value="Acyl_transf_1"/>
    <property type="match status" value="1"/>
</dbReference>
<name>A0A1S9RPT5_PENBI</name>
<dbReference type="InterPro" id="IPR056632">
    <property type="entry name" value="DUF7730"/>
</dbReference>
<sequence length="508" mass="57294">MTSRIPLPGWYIILGLIVYYPVIGAFYIINGPSIAYRKHKEKKPIRPLPRDRKRALTLPLPESSSPWYRKGWRQKTFDQTQSPFFRLPRELREIIYHQVIVPSNRADLHVAITGYRLCSIRCDESDSPYRGWRHNCWEPVDSSGRSIKHFNPNLSRSSGIFGLLQSCRKMYSESVDLLYKGNTLNIRSTKTIMAMEQVMVPHRLNSISSLHLDTQAIHRSYNTKRGSLKWPTDVLWYWKGACDVLSKMQGLQNLKISLTRETLWAPWHPDIDGLAWLLQPLMAVQQVSNFNGKVLNGREWGVSLSDPIFHSSIAESQKALANLGCGWNITCSLEKNDIRIHQPEFSQVICTAIQIALADLLEYWGVTPRAVVGHSSGEIAAAIMAKLISKSDAIKIAYFRGMLSQSVPGRMNRVAGSMLAAGLSKEEAATYLGQLSSGKAVVACINSPSSVTFSVDTIAIDEMEPALTQDKNFARKLMVQTAYHSHHMQTISEDYWDALGFIETQKTP</sequence>
<evidence type="ECO:0000256" key="1">
    <source>
        <dbReference type="ARBA" id="ARBA00022679"/>
    </source>
</evidence>
<dbReference type="SUPFAM" id="SSF52151">
    <property type="entry name" value="FabD/lysophospholipase-like"/>
    <property type="match status" value="1"/>
</dbReference>
<dbReference type="Gene3D" id="3.40.366.10">
    <property type="entry name" value="Malonyl-Coenzyme A Acyl Carrier Protein, domain 2"/>
    <property type="match status" value="1"/>
</dbReference>
<dbReference type="Proteomes" id="UP000190744">
    <property type="component" value="Unassembled WGS sequence"/>
</dbReference>
<accession>A0A1S9RPT5</accession>
<feature type="domain" description="Malonyl-CoA:ACP transacylase (MAT)" evidence="3">
    <location>
        <begin position="304"/>
        <end position="508"/>
    </location>
</feature>
<keyword evidence="1" id="KW-0808">Transferase</keyword>
<gene>
    <name evidence="4" type="ORF">PEBR_17684</name>
</gene>
<dbReference type="InterPro" id="IPR050091">
    <property type="entry name" value="PKS_NRPS_Biosynth_Enz"/>
</dbReference>
<keyword evidence="2" id="KW-1133">Transmembrane helix</keyword>
<evidence type="ECO:0000313" key="4">
    <source>
        <dbReference type="EMBL" id="OOQ87290.1"/>
    </source>
</evidence>
<dbReference type="InterPro" id="IPR016035">
    <property type="entry name" value="Acyl_Trfase/lysoPLipase"/>
</dbReference>
<proteinExistence type="predicted"/>
<feature type="transmembrane region" description="Helical" evidence="2">
    <location>
        <begin position="12"/>
        <end position="36"/>
    </location>
</feature>
<dbReference type="InterPro" id="IPR001227">
    <property type="entry name" value="Ac_transferase_dom_sf"/>
</dbReference>
<evidence type="ECO:0000256" key="2">
    <source>
        <dbReference type="SAM" id="Phobius"/>
    </source>
</evidence>
<dbReference type="Pfam" id="PF24864">
    <property type="entry name" value="DUF7730"/>
    <property type="match status" value="1"/>
</dbReference>
<evidence type="ECO:0000259" key="3">
    <source>
        <dbReference type="SMART" id="SM00827"/>
    </source>
</evidence>
<dbReference type="AlphaFoldDB" id="A0A1S9RPT5"/>
<evidence type="ECO:0000313" key="5">
    <source>
        <dbReference type="Proteomes" id="UP000190744"/>
    </source>
</evidence>
<keyword evidence="2" id="KW-0812">Transmembrane</keyword>
<protein>
    <recommendedName>
        <fullName evidence="3">Malonyl-CoA:ACP transacylase (MAT) domain-containing protein</fullName>
    </recommendedName>
</protein>
<reference evidence="5" key="1">
    <citation type="submission" date="2015-09" db="EMBL/GenBank/DDBJ databases">
        <authorList>
            <person name="Fill T.P."/>
            <person name="Baretta J.F."/>
            <person name="de Almeida L.G."/>
            <person name="Rocha M."/>
            <person name="de Souza D.H."/>
            <person name="Malavazi I."/>
            <person name="Cerdeira L.T."/>
            <person name="Hong H."/>
            <person name="Samborskyy M."/>
            <person name="de Vasconcelos A.T."/>
            <person name="Leadlay P."/>
            <person name="Rodrigues-Filho E."/>
        </authorList>
    </citation>
    <scope>NUCLEOTIDE SEQUENCE [LARGE SCALE GENOMIC DNA]</scope>
    <source>
        <strain evidence="5">LaBioMMi 136</strain>
    </source>
</reference>
<dbReference type="GO" id="GO:0004312">
    <property type="term" value="F:fatty acid synthase activity"/>
    <property type="evidence" value="ECO:0007669"/>
    <property type="project" value="TreeGrafter"/>
</dbReference>
<dbReference type="PANTHER" id="PTHR43775">
    <property type="entry name" value="FATTY ACID SYNTHASE"/>
    <property type="match status" value="1"/>
</dbReference>
<dbReference type="EMBL" id="LJBN01000126">
    <property type="protein sequence ID" value="OOQ87290.1"/>
    <property type="molecule type" value="Genomic_DNA"/>
</dbReference>
<comment type="caution">
    <text evidence="4">The sequence shown here is derived from an EMBL/GenBank/DDBJ whole genome shotgun (WGS) entry which is preliminary data.</text>
</comment>
<dbReference type="GO" id="GO:0044550">
    <property type="term" value="P:secondary metabolite biosynthetic process"/>
    <property type="evidence" value="ECO:0007669"/>
    <property type="project" value="TreeGrafter"/>
</dbReference>
<dbReference type="PANTHER" id="PTHR43775:SF29">
    <property type="entry name" value="ASPERFURANONE POLYKETIDE SYNTHASE AFOG-RELATED"/>
    <property type="match status" value="1"/>
</dbReference>
<dbReference type="InterPro" id="IPR014043">
    <property type="entry name" value="Acyl_transferase_dom"/>
</dbReference>
<dbReference type="SUPFAM" id="SSF55048">
    <property type="entry name" value="Probable ACP-binding domain of malonyl-CoA ACP transacylase"/>
    <property type="match status" value="1"/>
</dbReference>
<dbReference type="GO" id="GO:0006633">
    <property type="term" value="P:fatty acid biosynthetic process"/>
    <property type="evidence" value="ECO:0007669"/>
    <property type="project" value="TreeGrafter"/>
</dbReference>
<dbReference type="SMART" id="SM00827">
    <property type="entry name" value="PKS_AT"/>
    <property type="match status" value="1"/>
</dbReference>
<organism evidence="4 5">
    <name type="scientific">Penicillium brasilianum</name>
    <dbReference type="NCBI Taxonomy" id="104259"/>
    <lineage>
        <taxon>Eukaryota</taxon>
        <taxon>Fungi</taxon>
        <taxon>Dikarya</taxon>
        <taxon>Ascomycota</taxon>
        <taxon>Pezizomycotina</taxon>
        <taxon>Eurotiomycetes</taxon>
        <taxon>Eurotiomycetidae</taxon>
        <taxon>Eurotiales</taxon>
        <taxon>Aspergillaceae</taxon>
        <taxon>Penicillium</taxon>
    </lineage>
</organism>